<dbReference type="Gene3D" id="3.30.420.10">
    <property type="entry name" value="Ribonuclease H-like superfamily/Ribonuclease H"/>
    <property type="match status" value="1"/>
</dbReference>
<dbReference type="PANTHER" id="PTHR22891">
    <property type="entry name" value="EUKARYOTIC TRANSLATION INITIATION FACTOR 2C"/>
    <property type="match status" value="1"/>
</dbReference>
<dbReference type="Proteomes" id="UP000053029">
    <property type="component" value="Unassembled WGS sequence"/>
</dbReference>
<feature type="region of interest" description="Disordered" evidence="1">
    <location>
        <begin position="168"/>
        <end position="188"/>
    </location>
</feature>
<feature type="compositionally biased region" description="Polar residues" evidence="1">
    <location>
        <begin position="171"/>
        <end position="188"/>
    </location>
</feature>
<feature type="domain" description="Piwi" evidence="2">
    <location>
        <begin position="707"/>
        <end position="1063"/>
    </location>
</feature>
<dbReference type="OrthoDB" id="10252740at2759"/>
<organism evidence="3 4">
    <name type="scientific">Fonsecaea pedrosoi CBS 271.37</name>
    <dbReference type="NCBI Taxonomy" id="1442368"/>
    <lineage>
        <taxon>Eukaryota</taxon>
        <taxon>Fungi</taxon>
        <taxon>Dikarya</taxon>
        <taxon>Ascomycota</taxon>
        <taxon>Pezizomycotina</taxon>
        <taxon>Eurotiomycetes</taxon>
        <taxon>Chaetothyriomycetidae</taxon>
        <taxon>Chaetothyriales</taxon>
        <taxon>Herpotrichiellaceae</taxon>
        <taxon>Fonsecaea</taxon>
    </lineage>
</organism>
<dbReference type="GeneID" id="25299616"/>
<dbReference type="InterPro" id="IPR003165">
    <property type="entry name" value="Piwi"/>
</dbReference>
<name>A0A0D2GUR9_9EURO</name>
<dbReference type="InterPro" id="IPR036397">
    <property type="entry name" value="RNaseH_sf"/>
</dbReference>
<evidence type="ECO:0000256" key="1">
    <source>
        <dbReference type="SAM" id="MobiDB-lite"/>
    </source>
</evidence>
<dbReference type="InterPro" id="IPR012337">
    <property type="entry name" value="RNaseH-like_sf"/>
</dbReference>
<evidence type="ECO:0000313" key="4">
    <source>
        <dbReference type="Proteomes" id="UP000053029"/>
    </source>
</evidence>
<dbReference type="EMBL" id="KN846969">
    <property type="protein sequence ID" value="KIW84738.1"/>
    <property type="molecule type" value="Genomic_DNA"/>
</dbReference>
<gene>
    <name evidence="3" type="ORF">Z517_00126</name>
</gene>
<keyword evidence="4" id="KW-1185">Reference proteome</keyword>
<proteinExistence type="predicted"/>
<dbReference type="STRING" id="1442368.A0A0D2GUR9"/>
<dbReference type="GO" id="GO:0003676">
    <property type="term" value="F:nucleic acid binding"/>
    <property type="evidence" value="ECO:0007669"/>
    <property type="project" value="InterPro"/>
</dbReference>
<sequence length="1106" mass="123421">MSRYNPNWGRPNRNTPNNNADEAQPPYRANPIFSPDNSQPNNSSPNLPPTGPSVAPFQPTRQGAPPGSSGNRALPQPGGQFTPRQANTNWKPPPTGGRGGHPPLSHRPRQPQTGHGGRGGRLHGDSKPQGTRNVDIPGKELLANHFAITLGTYQQVFSYELSISRLHPEAQNDQSRSTETENGVPATQKTRNIARQKKRRLVYLLLEQLKLEKRLPDPIATDYLKLLITPNQLDEGTTKSREFDFYDEFSVGPDPNCDRYRVEFETPKLISLTDLFAHYGSAQPQVAGAQLSTEALIDATNALNIIFSYLPYQHCFSSRHDSTPSMTTVNGQTFYGIAPPPPPRHLGPWMTDTGKVLDGRGGRYSIPGFSRSVRGSFSSPGHVDLNIYIKTGCFWQHGSVQDVIDAFRRQYPTAGLYALQDFLRRAPVRLAFQEPGLDRFSGIKGLVGNDGLSTADRCDMRHLKQQHSGGLVRDYFSMKHSWQMDAKVNVVKIGKESQNGHMTVPANLLQILPGRLKPSEIPRFSTRFPDENYKMIVTDGRRTFYSTDLAHGGAAAFRLSIDSRMARVPVTVLARPSLMYKISEDSTQAKCIDGALIHAGQWNIQGAAFVRPASGKKWSCVELTAEGRPLKCSTQGITHFVDHLTHALRQYGMQRFEWWQFNPNNMGAQQYADNDLFPKQKTVSSFQKQSTAITKLLKDLKANGVQLVVLLIPVHDLELYSAIKRAGDQKVGIATVCHVLQSGGKALWPKSILRPGDPQGRVNHDFLANLCMKINLKVDETAVNQALHGNPKMLTPKTMIIGIDVAHGGGPRKHCPSVAAVVGSVNAEFSQWPASLLANPCSTRDDEEKEANEKILNLDQAVYERLLDYYNRNHDPRSKGSKDSGIPDQIIVYRDGVSESQFAMCKDYEYEKIGAALSQLFQQKGLPVELLPKVTLICAIKRHHTRLFPNPDVGSQDRSLVLNQQQKNGSVNNNPVPGCVVMDRITYGQGNDFFLVGQKAIQGTAIPVHYNVLRNPRNYDMQDIARMTYHLCYLFGRSRTSVGPCNPVYYADLVADRARCFVRQFYNPPRDHDQDQPIRPFDESELGQFNDCLQLHPDIARHMFYI</sequence>
<dbReference type="RefSeq" id="XP_013288546.1">
    <property type="nucleotide sequence ID" value="XM_013433092.1"/>
</dbReference>
<evidence type="ECO:0000313" key="3">
    <source>
        <dbReference type="EMBL" id="KIW84738.1"/>
    </source>
</evidence>
<dbReference type="Gene3D" id="3.40.50.2300">
    <property type="match status" value="1"/>
</dbReference>
<dbReference type="InterPro" id="IPR032474">
    <property type="entry name" value="Argonaute_N"/>
</dbReference>
<dbReference type="SMART" id="SM00950">
    <property type="entry name" value="Piwi"/>
    <property type="match status" value="1"/>
</dbReference>
<dbReference type="Pfam" id="PF02171">
    <property type="entry name" value="Piwi"/>
    <property type="match status" value="1"/>
</dbReference>
<reference evidence="3 4" key="1">
    <citation type="submission" date="2015-01" db="EMBL/GenBank/DDBJ databases">
        <title>The Genome Sequence of Fonsecaea pedrosoi CBS 271.37.</title>
        <authorList>
            <consortium name="The Broad Institute Genomics Platform"/>
            <person name="Cuomo C."/>
            <person name="de Hoog S."/>
            <person name="Gorbushina A."/>
            <person name="Stielow B."/>
            <person name="Teixiera M."/>
            <person name="Abouelleil A."/>
            <person name="Chapman S.B."/>
            <person name="Priest M."/>
            <person name="Young S.K."/>
            <person name="Wortman J."/>
            <person name="Nusbaum C."/>
            <person name="Birren B."/>
        </authorList>
    </citation>
    <scope>NUCLEOTIDE SEQUENCE [LARGE SCALE GENOMIC DNA]</scope>
    <source>
        <strain evidence="3 4">CBS 271.37</strain>
    </source>
</reference>
<dbReference type="Pfam" id="PF16486">
    <property type="entry name" value="ArgoN"/>
    <property type="match status" value="1"/>
</dbReference>
<feature type="region of interest" description="Disordered" evidence="1">
    <location>
        <begin position="1"/>
        <end position="135"/>
    </location>
</feature>
<protein>
    <submittedName>
        <fullName evidence="3">Unplaced genomic scaffold supercont1.1, whole genome shotgun sequence</fullName>
    </submittedName>
</protein>
<feature type="compositionally biased region" description="Polar residues" evidence="1">
    <location>
        <begin position="12"/>
        <end position="21"/>
    </location>
</feature>
<accession>A0A0D2GUR9</accession>
<evidence type="ECO:0000259" key="2">
    <source>
        <dbReference type="PROSITE" id="PS50822"/>
    </source>
</evidence>
<dbReference type="AlphaFoldDB" id="A0A0D2GUR9"/>
<dbReference type="HOGENOM" id="CLU_004544_4_1_1"/>
<dbReference type="PROSITE" id="PS50822">
    <property type="entry name" value="PIWI"/>
    <property type="match status" value="1"/>
</dbReference>
<feature type="compositionally biased region" description="Low complexity" evidence="1">
    <location>
        <begin position="34"/>
        <end position="45"/>
    </location>
</feature>
<dbReference type="SUPFAM" id="SSF53098">
    <property type="entry name" value="Ribonuclease H-like"/>
    <property type="match status" value="1"/>
</dbReference>
<dbReference type="VEuPathDB" id="FungiDB:Z517_00126"/>